<feature type="chain" id="PRO_5022918173" evidence="7">
    <location>
        <begin position="22"/>
        <end position="418"/>
    </location>
</feature>
<name>A0A5C3PGL4_9APHY</name>
<dbReference type="Pfam" id="PF00026">
    <property type="entry name" value="Asp"/>
    <property type="match status" value="1"/>
</dbReference>
<dbReference type="EMBL" id="ML211141">
    <property type="protein sequence ID" value="TFK87738.1"/>
    <property type="molecule type" value="Genomic_DNA"/>
</dbReference>
<evidence type="ECO:0000256" key="6">
    <source>
        <dbReference type="RuleBase" id="RU000454"/>
    </source>
</evidence>
<evidence type="ECO:0000259" key="8">
    <source>
        <dbReference type="PROSITE" id="PS51767"/>
    </source>
</evidence>
<dbReference type="PANTHER" id="PTHR47966:SF51">
    <property type="entry name" value="BETA-SITE APP-CLEAVING ENZYME, ISOFORM A-RELATED"/>
    <property type="match status" value="1"/>
</dbReference>
<dbReference type="InterPro" id="IPR021109">
    <property type="entry name" value="Peptidase_aspartic_dom_sf"/>
</dbReference>
<dbReference type="InterPro" id="IPR033121">
    <property type="entry name" value="PEPTIDASE_A1"/>
</dbReference>
<dbReference type="Gene3D" id="2.40.70.10">
    <property type="entry name" value="Acid Proteases"/>
    <property type="match status" value="2"/>
</dbReference>
<keyword evidence="10" id="KW-1185">Reference proteome</keyword>
<keyword evidence="4 6" id="KW-0378">Hydrolase</keyword>
<feature type="domain" description="Peptidase A1" evidence="8">
    <location>
        <begin position="108"/>
        <end position="415"/>
    </location>
</feature>
<protein>
    <submittedName>
        <fullName evidence="9">Acid protease</fullName>
    </submittedName>
</protein>
<dbReference type="InterPro" id="IPR001461">
    <property type="entry name" value="Aspartic_peptidase_A1"/>
</dbReference>
<gene>
    <name evidence="9" type="ORF">K466DRAFT_490329</name>
</gene>
<dbReference type="FunCoup" id="A0A5C3PGL4">
    <property type="interactions" value="55"/>
</dbReference>
<dbReference type="AlphaFoldDB" id="A0A5C3PGL4"/>
<dbReference type="PROSITE" id="PS51767">
    <property type="entry name" value="PEPTIDASE_A1"/>
    <property type="match status" value="1"/>
</dbReference>
<keyword evidence="7" id="KW-0732">Signal</keyword>
<keyword evidence="2 6" id="KW-0645">Protease</keyword>
<dbReference type="SUPFAM" id="SSF50630">
    <property type="entry name" value="Acid proteases"/>
    <property type="match status" value="1"/>
</dbReference>
<organism evidence="9 10">
    <name type="scientific">Polyporus arcularius HHB13444</name>
    <dbReference type="NCBI Taxonomy" id="1314778"/>
    <lineage>
        <taxon>Eukaryota</taxon>
        <taxon>Fungi</taxon>
        <taxon>Dikarya</taxon>
        <taxon>Basidiomycota</taxon>
        <taxon>Agaricomycotina</taxon>
        <taxon>Agaricomycetes</taxon>
        <taxon>Polyporales</taxon>
        <taxon>Polyporaceae</taxon>
        <taxon>Polyporus</taxon>
    </lineage>
</organism>
<evidence type="ECO:0000313" key="10">
    <source>
        <dbReference type="Proteomes" id="UP000308197"/>
    </source>
</evidence>
<evidence type="ECO:0000256" key="7">
    <source>
        <dbReference type="SAM" id="SignalP"/>
    </source>
</evidence>
<dbReference type="InterPro" id="IPR001969">
    <property type="entry name" value="Aspartic_peptidase_AS"/>
</dbReference>
<evidence type="ECO:0000256" key="5">
    <source>
        <dbReference type="PIRSR" id="PIRSR601461-1"/>
    </source>
</evidence>
<evidence type="ECO:0000256" key="1">
    <source>
        <dbReference type="ARBA" id="ARBA00007447"/>
    </source>
</evidence>
<dbReference type="InterPro" id="IPR034164">
    <property type="entry name" value="Pepsin-like_dom"/>
</dbReference>
<reference evidence="9 10" key="1">
    <citation type="journal article" date="2019" name="Nat. Ecol. Evol.">
        <title>Megaphylogeny resolves global patterns of mushroom evolution.</title>
        <authorList>
            <person name="Varga T."/>
            <person name="Krizsan K."/>
            <person name="Foldi C."/>
            <person name="Dima B."/>
            <person name="Sanchez-Garcia M."/>
            <person name="Sanchez-Ramirez S."/>
            <person name="Szollosi G.J."/>
            <person name="Szarkandi J.G."/>
            <person name="Papp V."/>
            <person name="Albert L."/>
            <person name="Andreopoulos W."/>
            <person name="Angelini C."/>
            <person name="Antonin V."/>
            <person name="Barry K.W."/>
            <person name="Bougher N.L."/>
            <person name="Buchanan P."/>
            <person name="Buyck B."/>
            <person name="Bense V."/>
            <person name="Catcheside P."/>
            <person name="Chovatia M."/>
            <person name="Cooper J."/>
            <person name="Damon W."/>
            <person name="Desjardin D."/>
            <person name="Finy P."/>
            <person name="Geml J."/>
            <person name="Haridas S."/>
            <person name="Hughes K."/>
            <person name="Justo A."/>
            <person name="Karasinski D."/>
            <person name="Kautmanova I."/>
            <person name="Kiss B."/>
            <person name="Kocsube S."/>
            <person name="Kotiranta H."/>
            <person name="LaButti K.M."/>
            <person name="Lechner B.E."/>
            <person name="Liimatainen K."/>
            <person name="Lipzen A."/>
            <person name="Lukacs Z."/>
            <person name="Mihaltcheva S."/>
            <person name="Morgado L.N."/>
            <person name="Niskanen T."/>
            <person name="Noordeloos M.E."/>
            <person name="Ohm R.A."/>
            <person name="Ortiz-Santana B."/>
            <person name="Ovrebo C."/>
            <person name="Racz N."/>
            <person name="Riley R."/>
            <person name="Savchenko A."/>
            <person name="Shiryaev A."/>
            <person name="Soop K."/>
            <person name="Spirin V."/>
            <person name="Szebenyi C."/>
            <person name="Tomsovsky M."/>
            <person name="Tulloss R.E."/>
            <person name="Uehling J."/>
            <person name="Grigoriev I.V."/>
            <person name="Vagvolgyi C."/>
            <person name="Papp T."/>
            <person name="Martin F.M."/>
            <person name="Miettinen O."/>
            <person name="Hibbett D.S."/>
            <person name="Nagy L.G."/>
        </authorList>
    </citation>
    <scope>NUCLEOTIDE SEQUENCE [LARGE SCALE GENOMIC DNA]</scope>
    <source>
        <strain evidence="9 10">HHB13444</strain>
    </source>
</reference>
<evidence type="ECO:0000256" key="4">
    <source>
        <dbReference type="ARBA" id="ARBA00022801"/>
    </source>
</evidence>
<dbReference type="GO" id="GO:0004190">
    <property type="term" value="F:aspartic-type endopeptidase activity"/>
    <property type="evidence" value="ECO:0007669"/>
    <property type="project" value="UniProtKB-KW"/>
</dbReference>
<dbReference type="FunFam" id="2.40.70.10:FF:000115">
    <property type="entry name" value="Lysosomal aspartic protease"/>
    <property type="match status" value="1"/>
</dbReference>
<dbReference type="STRING" id="1314778.A0A5C3PGL4"/>
<evidence type="ECO:0000256" key="3">
    <source>
        <dbReference type="ARBA" id="ARBA00022750"/>
    </source>
</evidence>
<dbReference type="CDD" id="cd05471">
    <property type="entry name" value="pepsin_like"/>
    <property type="match status" value="1"/>
</dbReference>
<dbReference type="PROSITE" id="PS00141">
    <property type="entry name" value="ASP_PROTEASE"/>
    <property type="match status" value="1"/>
</dbReference>
<feature type="signal peptide" evidence="7">
    <location>
        <begin position="1"/>
        <end position="21"/>
    </location>
</feature>
<feature type="active site" evidence="5">
    <location>
        <position position="303"/>
    </location>
</feature>
<evidence type="ECO:0000256" key="2">
    <source>
        <dbReference type="ARBA" id="ARBA00022670"/>
    </source>
</evidence>
<evidence type="ECO:0000313" key="9">
    <source>
        <dbReference type="EMBL" id="TFK87738.1"/>
    </source>
</evidence>
<dbReference type="PRINTS" id="PR00792">
    <property type="entry name" value="PEPSIN"/>
</dbReference>
<comment type="similarity">
    <text evidence="1 6">Belongs to the peptidase A1 family.</text>
</comment>
<dbReference type="InParanoid" id="A0A5C3PGL4"/>
<proteinExistence type="inferred from homology"/>
<dbReference type="GO" id="GO:0006508">
    <property type="term" value="P:proteolysis"/>
    <property type="evidence" value="ECO:0007669"/>
    <property type="project" value="UniProtKB-KW"/>
</dbReference>
<dbReference type="PANTHER" id="PTHR47966">
    <property type="entry name" value="BETA-SITE APP-CLEAVING ENZYME, ISOFORM A-RELATED"/>
    <property type="match status" value="1"/>
</dbReference>
<dbReference type="Proteomes" id="UP000308197">
    <property type="component" value="Unassembled WGS sequence"/>
</dbReference>
<sequence>MFRTSTLLSLFTLSLFHLASTASHAHIGRDIAIPLAKRGSLTKPDGRFDVEKATAARLRLERKHRQNLINAERHLGRDILSTLSSDAFTHTRKSGGIALTDQEEDLLWTGTIAIGTPPQKFKVDFDTGSSDLWIPSSKCLTCSPSHRAYQASRSSTSKLENGTFSIHYADNSTSSGPIYTDTVTVGGVTVTGQFLSAVTKESSQLSQEPTDGVLGLAWPSISELNSNPFFLMAMNQSAVKEGAFAFKLASKGSELFIGGTNKKLYTGPIEYHGIVAQDYWQIGNASVSLNGTAISSKRKTIIDSGTTLMGASPSAVAQFYARINGSRQDPDLGGYYSFPCDPTPAVSLSWGGRDWKIDPVLFNLGDSGVPGECVGALVPTDLGPRVGNDTWLLGDTFMKNVYTVFSVEKQSIGFAKLA</sequence>
<accession>A0A5C3PGL4</accession>
<feature type="active site" evidence="5">
    <location>
        <position position="126"/>
    </location>
</feature>
<keyword evidence="3 6" id="KW-0064">Aspartyl protease</keyword>